<protein>
    <recommendedName>
        <fullName evidence="3">Abortive infection protein-like C-terminal domain-containing protein</fullName>
    </recommendedName>
</protein>
<proteinExistence type="predicted"/>
<evidence type="ECO:0000313" key="1">
    <source>
        <dbReference type="EMBL" id="MBV7255887.1"/>
    </source>
</evidence>
<keyword evidence="2" id="KW-1185">Reference proteome</keyword>
<reference evidence="1 2" key="1">
    <citation type="submission" date="2021-04" db="EMBL/GenBank/DDBJ databases">
        <authorList>
            <person name="Pira H."/>
            <person name="Risdian C."/>
            <person name="Wink J."/>
        </authorList>
    </citation>
    <scope>NUCLEOTIDE SEQUENCE [LARGE SCALE GENOMIC DNA]</scope>
    <source>
        <strain evidence="1 2">WHA3</strain>
    </source>
</reference>
<evidence type="ECO:0000313" key="2">
    <source>
        <dbReference type="Proteomes" id="UP000722336"/>
    </source>
</evidence>
<comment type="caution">
    <text evidence="1">The sequence shown here is derived from an EMBL/GenBank/DDBJ whole genome shotgun (WGS) entry which is preliminary data.</text>
</comment>
<dbReference type="RefSeq" id="WP_218444281.1">
    <property type="nucleotide sequence ID" value="NZ_JAGSPA010000001.1"/>
</dbReference>
<dbReference type="Proteomes" id="UP000722336">
    <property type="component" value="Unassembled WGS sequence"/>
</dbReference>
<gene>
    <name evidence="1" type="ORF">KCG44_03710</name>
</gene>
<accession>A0ABS6SDG2</accession>
<name>A0ABS6SDG2_9SPHN</name>
<organism evidence="1 2">
    <name type="scientific">Pacificimonas pallii</name>
    <dbReference type="NCBI Taxonomy" id="2827236"/>
    <lineage>
        <taxon>Bacteria</taxon>
        <taxon>Pseudomonadati</taxon>
        <taxon>Pseudomonadota</taxon>
        <taxon>Alphaproteobacteria</taxon>
        <taxon>Sphingomonadales</taxon>
        <taxon>Sphingosinicellaceae</taxon>
        <taxon>Pacificimonas</taxon>
    </lineage>
</organism>
<sequence>MAEWFEESFGLDIFQARFQLEGTSKGKTLRGFVEVAEPRLVAQVLRTLWAYRCGLSDYVEPKEAEEARLKSWLEQFTTELENASTLKLDDAFKDFSGDTTLPKLRASIAADLVAEMPDVALDRVHTYCVKRFRDLLSSRRQPVDAKTPLHAIFGAYGKVLRDEGAVSAFALPTLRVQHKLFEGLNEARNKRSFAHDNELLAVSEAQFIIDCVLASLAFIERLEAERQAPAADPADEIPF</sequence>
<dbReference type="EMBL" id="JAGSPA010000001">
    <property type="protein sequence ID" value="MBV7255887.1"/>
    <property type="molecule type" value="Genomic_DNA"/>
</dbReference>
<evidence type="ECO:0008006" key="3">
    <source>
        <dbReference type="Google" id="ProtNLM"/>
    </source>
</evidence>